<dbReference type="InterPro" id="IPR011690">
    <property type="entry name" value="P_starv_induced_PsiF"/>
</dbReference>
<feature type="chain" id="PRO_5047109097" evidence="1">
    <location>
        <begin position="25"/>
        <end position="90"/>
    </location>
</feature>
<comment type="caution">
    <text evidence="2">The sequence shown here is derived from an EMBL/GenBank/DDBJ whole genome shotgun (WGS) entry which is preliminary data.</text>
</comment>
<protein>
    <submittedName>
        <fullName evidence="2">PsiF family protein</fullName>
    </submittedName>
</protein>
<proteinExistence type="predicted"/>
<keyword evidence="3" id="KW-1185">Reference proteome</keyword>
<keyword evidence="1" id="KW-0732">Signal</keyword>
<dbReference type="EMBL" id="JBHUIW010000014">
    <property type="protein sequence ID" value="MFD2183104.1"/>
    <property type="molecule type" value="Genomic_DNA"/>
</dbReference>
<gene>
    <name evidence="2" type="ORF">ACFSOX_13165</name>
</gene>
<feature type="signal peptide" evidence="1">
    <location>
        <begin position="1"/>
        <end position="24"/>
    </location>
</feature>
<name>A0ABW5AJM8_9BRAD</name>
<accession>A0ABW5AJM8</accession>
<dbReference type="Pfam" id="PF07769">
    <property type="entry name" value="PsiF_repeat"/>
    <property type="match status" value="1"/>
</dbReference>
<dbReference type="RefSeq" id="WP_378478330.1">
    <property type="nucleotide sequence ID" value="NZ_JBHUIW010000014.1"/>
</dbReference>
<evidence type="ECO:0000313" key="2">
    <source>
        <dbReference type="EMBL" id="MFD2183104.1"/>
    </source>
</evidence>
<dbReference type="Proteomes" id="UP001597314">
    <property type="component" value="Unassembled WGS sequence"/>
</dbReference>
<organism evidence="2 3">
    <name type="scientific">Rhodoplanes azumiensis</name>
    <dbReference type="NCBI Taxonomy" id="1897628"/>
    <lineage>
        <taxon>Bacteria</taxon>
        <taxon>Pseudomonadati</taxon>
        <taxon>Pseudomonadota</taxon>
        <taxon>Alphaproteobacteria</taxon>
        <taxon>Hyphomicrobiales</taxon>
        <taxon>Nitrobacteraceae</taxon>
        <taxon>Rhodoplanes</taxon>
    </lineage>
</organism>
<sequence length="90" mass="8930">MIAATALVAPLVATALLVSVTAHAQTPPAATSCKAQATEKKLHGAALTSFMKKCETDAQAACDASAAEKKLAGAAKASFTKKCVGDAVGQ</sequence>
<evidence type="ECO:0000313" key="3">
    <source>
        <dbReference type="Proteomes" id="UP001597314"/>
    </source>
</evidence>
<evidence type="ECO:0000256" key="1">
    <source>
        <dbReference type="SAM" id="SignalP"/>
    </source>
</evidence>
<reference evidence="3" key="1">
    <citation type="journal article" date="2019" name="Int. J. Syst. Evol. Microbiol.">
        <title>The Global Catalogue of Microorganisms (GCM) 10K type strain sequencing project: providing services to taxonomists for standard genome sequencing and annotation.</title>
        <authorList>
            <consortium name="The Broad Institute Genomics Platform"/>
            <consortium name="The Broad Institute Genome Sequencing Center for Infectious Disease"/>
            <person name="Wu L."/>
            <person name="Ma J."/>
        </authorList>
    </citation>
    <scope>NUCLEOTIDE SEQUENCE [LARGE SCALE GENOMIC DNA]</scope>
    <source>
        <strain evidence="3">CGMCC 1.6774</strain>
    </source>
</reference>